<reference evidence="3" key="1">
    <citation type="journal article" date="2019" name="Int. J. Syst. Evol. Microbiol.">
        <title>The Global Catalogue of Microorganisms (GCM) 10K type strain sequencing project: providing services to taxonomists for standard genome sequencing and annotation.</title>
        <authorList>
            <consortium name="The Broad Institute Genomics Platform"/>
            <consortium name="The Broad Institute Genome Sequencing Center for Infectious Disease"/>
            <person name="Wu L."/>
            <person name="Ma J."/>
        </authorList>
    </citation>
    <scope>NUCLEOTIDE SEQUENCE [LARGE SCALE GENOMIC DNA]</scope>
    <source>
        <strain evidence="3">CGMCC 4.7248</strain>
    </source>
</reference>
<accession>A0ABW0V291</accession>
<feature type="region of interest" description="Disordered" evidence="1">
    <location>
        <begin position="87"/>
        <end position="108"/>
    </location>
</feature>
<evidence type="ECO:0000313" key="2">
    <source>
        <dbReference type="EMBL" id="MFC5639044.1"/>
    </source>
</evidence>
<dbReference type="RefSeq" id="WP_381030709.1">
    <property type="nucleotide sequence ID" value="NZ_JBHSNY010000016.1"/>
</dbReference>
<feature type="compositionally biased region" description="Low complexity" evidence="1">
    <location>
        <begin position="87"/>
        <end position="101"/>
    </location>
</feature>
<dbReference type="EMBL" id="JBHSNY010000016">
    <property type="protein sequence ID" value="MFC5639044.1"/>
    <property type="molecule type" value="Genomic_DNA"/>
</dbReference>
<protein>
    <submittedName>
        <fullName evidence="2">Uncharacterized protein</fullName>
    </submittedName>
</protein>
<evidence type="ECO:0000256" key="1">
    <source>
        <dbReference type="SAM" id="MobiDB-lite"/>
    </source>
</evidence>
<gene>
    <name evidence="2" type="ORF">ACFPZJ_35940</name>
</gene>
<keyword evidence="3" id="KW-1185">Reference proteome</keyword>
<dbReference type="Proteomes" id="UP001596154">
    <property type="component" value="Unassembled WGS sequence"/>
</dbReference>
<organism evidence="2 3">
    <name type="scientific">Streptomyces bullii</name>
    <dbReference type="NCBI Taxonomy" id="349910"/>
    <lineage>
        <taxon>Bacteria</taxon>
        <taxon>Bacillati</taxon>
        <taxon>Actinomycetota</taxon>
        <taxon>Actinomycetes</taxon>
        <taxon>Kitasatosporales</taxon>
        <taxon>Streptomycetaceae</taxon>
        <taxon>Streptomyces</taxon>
    </lineage>
</organism>
<name>A0ABW0V291_9ACTN</name>
<sequence length="118" mass="12200">MGRLRAALHTLADLELAPDGELLTRLDALVQCLAAQAPARYRDTEGVQVCEVIPPALRNRGRDGLGPPTGEAGACAWWRSSRRAGAAATGSGARASGPGPSLTGQAGPVMWNVRTLTA</sequence>
<evidence type="ECO:0000313" key="3">
    <source>
        <dbReference type="Proteomes" id="UP001596154"/>
    </source>
</evidence>
<proteinExistence type="predicted"/>
<comment type="caution">
    <text evidence="2">The sequence shown here is derived from an EMBL/GenBank/DDBJ whole genome shotgun (WGS) entry which is preliminary data.</text>
</comment>